<accession>A0A1T5PA88</accession>
<feature type="transmembrane region" description="Helical" evidence="1">
    <location>
        <begin position="353"/>
        <end position="376"/>
    </location>
</feature>
<evidence type="ECO:0000313" key="2">
    <source>
        <dbReference type="EMBL" id="SKD09655.1"/>
    </source>
</evidence>
<feature type="transmembrane region" description="Helical" evidence="1">
    <location>
        <begin position="213"/>
        <end position="238"/>
    </location>
</feature>
<keyword evidence="1" id="KW-1133">Transmembrane helix</keyword>
<feature type="transmembrane region" description="Helical" evidence="1">
    <location>
        <begin position="436"/>
        <end position="455"/>
    </location>
</feature>
<feature type="transmembrane region" description="Helical" evidence="1">
    <location>
        <begin position="62"/>
        <end position="82"/>
    </location>
</feature>
<dbReference type="EMBL" id="FUZZ01000005">
    <property type="protein sequence ID" value="SKD09655.1"/>
    <property type="molecule type" value="Genomic_DNA"/>
</dbReference>
<keyword evidence="1" id="KW-0812">Transmembrane</keyword>
<feature type="transmembrane region" description="Helical" evidence="1">
    <location>
        <begin position="156"/>
        <end position="175"/>
    </location>
</feature>
<feature type="transmembrane region" description="Helical" evidence="1">
    <location>
        <begin position="303"/>
        <end position="323"/>
    </location>
</feature>
<protein>
    <recommendedName>
        <fullName evidence="4">Dolichyl-phosphate-mannose-protein mannosyltransferase</fullName>
    </recommendedName>
</protein>
<keyword evidence="3" id="KW-1185">Reference proteome</keyword>
<evidence type="ECO:0000313" key="3">
    <source>
        <dbReference type="Proteomes" id="UP000190166"/>
    </source>
</evidence>
<feature type="transmembrane region" description="Helical" evidence="1">
    <location>
        <begin position="412"/>
        <end position="429"/>
    </location>
</feature>
<dbReference type="PROSITE" id="PS51257">
    <property type="entry name" value="PROKAR_LIPOPROTEIN"/>
    <property type="match status" value="1"/>
</dbReference>
<proteinExistence type="predicted"/>
<dbReference type="STRING" id="393003.SAMN05660461_5544"/>
<organism evidence="2 3">
    <name type="scientific">Chitinophaga ginsengisegetis</name>
    <dbReference type="NCBI Taxonomy" id="393003"/>
    <lineage>
        <taxon>Bacteria</taxon>
        <taxon>Pseudomonadati</taxon>
        <taxon>Bacteroidota</taxon>
        <taxon>Chitinophagia</taxon>
        <taxon>Chitinophagales</taxon>
        <taxon>Chitinophagaceae</taxon>
        <taxon>Chitinophaga</taxon>
    </lineage>
</organism>
<gene>
    <name evidence="2" type="ORF">SAMN05660461_5544</name>
</gene>
<reference evidence="2 3" key="1">
    <citation type="submission" date="2017-02" db="EMBL/GenBank/DDBJ databases">
        <authorList>
            <person name="Peterson S.W."/>
        </authorList>
    </citation>
    <scope>NUCLEOTIDE SEQUENCE [LARGE SCALE GENOMIC DNA]</scope>
    <source>
        <strain evidence="2 3">DSM 18108</strain>
    </source>
</reference>
<keyword evidence="1" id="KW-0472">Membrane</keyword>
<dbReference type="Proteomes" id="UP000190166">
    <property type="component" value="Unassembled WGS sequence"/>
</dbReference>
<feature type="transmembrane region" description="Helical" evidence="1">
    <location>
        <begin position="272"/>
        <end position="291"/>
    </location>
</feature>
<dbReference type="AlphaFoldDB" id="A0A1T5PA88"/>
<feature type="transmembrane region" description="Helical" evidence="1">
    <location>
        <begin position="244"/>
        <end position="260"/>
    </location>
</feature>
<feature type="transmembrane region" description="Helical" evidence="1">
    <location>
        <begin position="32"/>
        <end position="50"/>
    </location>
</feature>
<name>A0A1T5PA88_9BACT</name>
<evidence type="ECO:0000256" key="1">
    <source>
        <dbReference type="SAM" id="Phobius"/>
    </source>
</evidence>
<sequence length="456" mass="51805">MRNSNANTNLLLLLNFIFACIAGIVSVSVATFLFNMILLGTGMLIITAMFKEPARRQTGMRLFLSFFLVYGIFMLVTNAIYIQDPFRDIFYAKDSVTFYTYIDKVASMRTLGDITAYYRDDFFSADWKGFAWFSSVLGFLAKGIDNNTLVLQKLQIVFCSALIPVILFSILSTYINRELSIKFTVVYAFLSYNFFFSAVYLRDVHIGLLFGLYFLLIINRQGLAGIFYGILLTVLIYLFRPEHGFFSASFLMAYIYLLVTDKNNKTLNKFKIPILILLALPALTQVVYLQQGFNTIQSTSENYLDSSMSNAGLGSFGSLLLKLPFGVRHVVVGLFSQTLPFPFYAVLEENPFFIPWALAALFWFVVWGVIIYTAIIKPRNPLFKIRELRFLFIIAALLILGASSNADTRRIMSVYPVIYVVFAGGFLSLDKVKRKQLIAASLLFYFGLVFVYALIK</sequence>
<evidence type="ECO:0008006" key="4">
    <source>
        <dbReference type="Google" id="ProtNLM"/>
    </source>
</evidence>
<dbReference type="RefSeq" id="WP_079472805.1">
    <property type="nucleotide sequence ID" value="NZ_FUZZ01000005.1"/>
</dbReference>
<feature type="transmembrane region" description="Helical" evidence="1">
    <location>
        <begin position="388"/>
        <end position="406"/>
    </location>
</feature>
<feature type="transmembrane region" description="Helical" evidence="1">
    <location>
        <begin position="181"/>
        <end position="201"/>
    </location>
</feature>